<reference evidence="2" key="1">
    <citation type="journal article" date="2015" name="J. Infect. Dis.">
        <title>Parallel Epidemics of Community-Associated Methicillin-Resistant Staphylococcus aureus USA300 Infection in North and South America.</title>
        <authorList>
            <person name="Planet P.J."/>
            <person name="Diaz L."/>
            <person name="Kolokotronis S.O."/>
            <person name="Narechania A."/>
            <person name="Reyes J."/>
            <person name="Xing G."/>
            <person name="Rincon S."/>
            <person name="Smith H."/>
            <person name="Panesso D."/>
            <person name="Ryan C."/>
            <person name="Smith D.P."/>
            <person name="Guzman M."/>
            <person name="Zurita J."/>
            <person name="Sebra R."/>
            <person name="Deikus G."/>
            <person name="Nolan R.L."/>
            <person name="Tenover F.C."/>
            <person name="Weinstock G.M."/>
            <person name="Robinson D.A."/>
            <person name="Arias C.A."/>
        </authorList>
    </citation>
    <scope>NUCLEOTIDE SEQUENCE</scope>
    <source>
        <strain evidence="2">CA15</strain>
        <strain evidence="3">M121</strain>
    </source>
</reference>
<evidence type="ECO:0000313" key="13">
    <source>
        <dbReference type="Proteomes" id="UP000238775"/>
    </source>
</evidence>
<sequence length="62" mass="7609">MLIRILQKIHANFTQIFFAIWNNHLLNLYYSAVITKLQYNNKKYSFNQLLVVYNILHYFVKQ</sequence>
<evidence type="ECO:0000313" key="11">
    <source>
        <dbReference type="Proteomes" id="UP000197894"/>
    </source>
</evidence>
<reference evidence="8" key="10">
    <citation type="submission" date="2019-04" db="EMBL/GenBank/DDBJ databases">
        <title>Whole-genome sequencing of local methicillin-resistant S. aureus strain Lr2.</title>
        <authorList>
            <person name="Ullah N."/>
            <person name="Ali A."/>
        </authorList>
    </citation>
    <scope>NUCLEOTIDE SEQUENCE [LARGE SCALE GENOMIC DNA]</scope>
    <source>
        <strain evidence="8">Lr2</strain>
    </source>
</reference>
<dbReference type="EMBL" id="CP023391">
    <property type="protein sequence ID" value="ATC71511.1"/>
    <property type="molecule type" value="Genomic_DNA"/>
</dbReference>
<dbReference type="EMBL" id="QNXF01000002">
    <property type="protein sequence ID" value="TXL46835.1"/>
    <property type="molecule type" value="Genomic_DNA"/>
</dbReference>
<reference evidence="9 14" key="8">
    <citation type="submission" date="2018-11" db="EMBL/GenBank/DDBJ databases">
        <title>Genomic profiling of Staphylococcus species from a Poultry farm system in KwaZulu-Natal, South Africa.</title>
        <authorList>
            <person name="Amoako D.G."/>
            <person name="Somboro A.M."/>
            <person name="Abia A.L.K."/>
            <person name="Bester L.A."/>
            <person name="Essack S.Y."/>
        </authorList>
    </citation>
    <scope>NUCLEOTIDE SEQUENCE [LARGE SCALE GENOMIC DNA]</scope>
    <source>
        <strain evidence="9 14">SA9</strain>
    </source>
</reference>
<dbReference type="Proteomes" id="UP000217245">
    <property type="component" value="Chromosome"/>
</dbReference>
<reference evidence="7 13" key="6">
    <citation type="submission" date="2017-11" db="EMBL/GenBank/DDBJ databases">
        <authorList>
            <person name="Founou R.C."/>
            <person name="Founou L."/>
            <person name="Allam M."/>
            <person name="Ismail A."/>
            <person name="Essack S.Y."/>
        </authorList>
    </citation>
    <scope>NUCLEOTIDE SEQUENCE [LARGE SCALE GENOMIC DNA]</scope>
    <source>
        <strain evidence="7 13">G703N2B1</strain>
    </source>
</reference>
<dbReference type="AlphaFoldDB" id="A0A133Q862"/>
<dbReference type="EMBL" id="WFHO01000011">
    <property type="protein sequence ID" value="MUG52290.1"/>
    <property type="molecule type" value="Genomic_DNA"/>
</dbReference>
<reference evidence="10 15" key="7">
    <citation type="submission" date="2018-06" db="EMBL/GenBank/DDBJ databases">
        <title>Whole genome sequencing to identify and define MRSA outbreaks.</title>
        <authorList>
            <person name="Sullivan M.J."/>
            <person name="Altman D.R."/>
            <person name="Chacko K."/>
            <person name="Ciferri B."/>
            <person name="Webster E."/>
            <person name="Deikus G."/>
            <person name="Lewis M."/>
            <person name="Khan Z."/>
            <person name="Beckford C."/>
            <person name="Rendo A."/>
            <person name="Samaroo F."/>
            <person name="Sebra R."/>
            <person name="Karam-Howlin R."/>
            <person name="Southwick K."/>
            <person name="Adams E."/>
            <person name="Ying L."/>
            <person name="Kornblum J."/>
            <person name="Factor S."/>
            <person name="Danesh Yazdi M."/>
            <person name="Dingle T."/>
            <person name="Hamula C."/>
            <person name="Bashir A."/>
            <person name="Schadt E."/>
            <person name="Kasarskis A."/>
            <person name="Patel G."/>
            <person name="Wallach F."/>
            <person name="Gibbs K."/>
            <person name="Van Bakel H."/>
        </authorList>
    </citation>
    <scope>NUCLEOTIDE SEQUENCE [LARGE SCALE GENOMIC DNA]</scope>
    <source>
        <strain evidence="10">Pt013</strain>
        <strain evidence="15">pt013</strain>
    </source>
</reference>
<proteinExistence type="predicted"/>
<protein>
    <submittedName>
        <fullName evidence="6">Uncharacterized protein</fullName>
    </submittedName>
</protein>
<dbReference type="EMBL" id="LALJ01000036">
    <property type="protein sequence ID" value="KMR35435.1"/>
    <property type="molecule type" value="Genomic_DNA"/>
</dbReference>
<evidence type="ECO:0000313" key="8">
    <source>
        <dbReference type="EMBL" id="QCT57179.1"/>
    </source>
</evidence>
<dbReference type="EMBL" id="LFVP01000002">
    <property type="protein sequence ID" value="KSA80569.1"/>
    <property type="molecule type" value="Genomic_DNA"/>
</dbReference>
<dbReference type="EMBL" id="LALQ01000111">
    <property type="protein sequence ID" value="KMR53641.1"/>
    <property type="molecule type" value="Genomic_DNA"/>
</dbReference>
<dbReference type="EMBL" id="CP038850">
    <property type="protein sequence ID" value="QCT57179.1"/>
    <property type="molecule type" value="Genomic_DNA"/>
</dbReference>
<reference evidence="6 11" key="4">
    <citation type="journal article" date="2017" name="BMC Genomics">
        <title>Prophages and adaptation of Staphylococcus aureus ST398 to the human clinic.</title>
        <authorList>
            <consortium name="Regional Infection Control Group of the Centre Region"/>
            <person name="Diene S.M."/>
            <person name="Corvaglia A.R."/>
            <person name="Francois P."/>
            <person name="van der Mee-Marquet N."/>
        </authorList>
    </citation>
    <scope>NUCLEOTIDE SEQUENCE [LARGE SCALE GENOMIC DNA]</scope>
    <source>
        <strain evidence="6 11">SA13-246</strain>
    </source>
</reference>
<reference evidence="1 12" key="5">
    <citation type="submission" date="2017-09" db="EMBL/GenBank/DDBJ databases">
        <title>A single nucleotide polymorphism in the Staphylococcus aureus virulence regulator SaeR abolishes pathogenesis.</title>
        <authorList>
            <person name="Copin R.J."/>
            <person name="Sause W."/>
            <person name="Shopsin B."/>
            <person name="Torres V.J."/>
        </authorList>
    </citation>
    <scope>NUCLEOTIDE SEQUENCE [LARGE SCALE GENOMIC DNA]</scope>
    <source>
        <strain evidence="12">Newman</strain>
        <strain evidence="1">Newman_D2C</strain>
    </source>
</reference>
<evidence type="ECO:0000313" key="10">
    <source>
        <dbReference type="EMBL" id="TXL46835.1"/>
    </source>
</evidence>
<name>A0A133Q862_STAAU</name>
<evidence type="ECO:0000313" key="3">
    <source>
        <dbReference type="EMBL" id="KMR53641.1"/>
    </source>
</evidence>
<dbReference type="KEGG" id="sams:NI36_06925"/>
<evidence type="ECO:0000313" key="1">
    <source>
        <dbReference type="EMBL" id="ATC71511.1"/>
    </source>
</evidence>
<organism evidence="6 11">
    <name type="scientific">Staphylococcus aureus</name>
    <dbReference type="NCBI Taxonomy" id="1280"/>
    <lineage>
        <taxon>Bacteria</taxon>
        <taxon>Bacillati</taxon>
        <taxon>Bacillota</taxon>
        <taxon>Bacilli</taxon>
        <taxon>Bacillales</taxon>
        <taxon>Staphylococcaceae</taxon>
        <taxon>Staphylococcus</taxon>
    </lineage>
</organism>
<dbReference type="EMBL" id="PGWZ01000488">
    <property type="protein sequence ID" value="PPJ71150.1"/>
    <property type="molecule type" value="Genomic_DNA"/>
</dbReference>
<reference evidence="5 16" key="9">
    <citation type="journal article" date="2019" name="Int. J. Infect. Dis.">
        <title>Characterization of a community-acquired methicillin-resistant sequence type 338 Staphylococcus aureus strain containing a staphylococcal cassette chromosome mec type VT.</title>
        <authorList>
            <person name="Chen Y."/>
            <person name="Hong J."/>
            <person name="Chen Y."/>
            <person name="Wang H."/>
            <person name="Yu Y."/>
            <person name="Qu T."/>
        </authorList>
    </citation>
    <scope>NUCLEOTIDE SEQUENCE [LARGE SCALE GENOMIC DNA]</scope>
    <source>
        <strain evidence="5 16">LJ05</strain>
    </source>
</reference>
<accession>A0A133Q862</accession>
<evidence type="ECO:0000313" key="4">
    <source>
        <dbReference type="EMBL" id="KSA80569.1"/>
    </source>
</evidence>
<gene>
    <name evidence="4" type="ORF">ACR79_02370</name>
    <name evidence="6" type="ORF">AS572_00615</name>
    <name evidence="1" type="ORF">CNH36_07520</name>
    <name evidence="7" type="ORF">CV021_13380</name>
    <name evidence="10" type="ORF">DQU50_03175</name>
    <name evidence="8" type="ORF">E1948_06990</name>
    <name evidence="9" type="ORF">EIG94_16190</name>
    <name evidence="3" type="ORF">EP54_14790</name>
    <name evidence="2" type="ORF">EQ90_12890</name>
    <name evidence="5" type="ORF">GAY54_06940</name>
</gene>
<dbReference type="Proteomes" id="UP000238775">
    <property type="component" value="Unassembled WGS sequence"/>
</dbReference>
<dbReference type="Proteomes" id="UP000293434">
    <property type="component" value="Unassembled WGS sequence"/>
</dbReference>
<evidence type="ECO:0000313" key="2">
    <source>
        <dbReference type="EMBL" id="KMR35435.1"/>
    </source>
</evidence>
<evidence type="ECO:0000313" key="7">
    <source>
        <dbReference type="EMBL" id="PPJ71150.1"/>
    </source>
</evidence>
<dbReference type="Proteomes" id="UP000052129">
    <property type="component" value="Unassembled WGS sequence"/>
</dbReference>
<dbReference type="EMBL" id="LNJK01000001">
    <property type="protein sequence ID" value="OWT18534.1"/>
    <property type="molecule type" value="Genomic_DNA"/>
</dbReference>
<evidence type="ECO:0000313" key="15">
    <source>
        <dbReference type="Proteomes" id="UP000451682"/>
    </source>
</evidence>
<dbReference type="EMBL" id="RQTC01000558">
    <property type="protein sequence ID" value="RZH89654.1"/>
    <property type="molecule type" value="Genomic_DNA"/>
</dbReference>
<dbReference type="Proteomes" id="UP000451682">
    <property type="component" value="Unassembled WGS sequence"/>
</dbReference>
<accession>A0A1E8XCT6</accession>
<evidence type="ECO:0000313" key="5">
    <source>
        <dbReference type="EMBL" id="MUG52290.1"/>
    </source>
</evidence>
<evidence type="ECO:0000313" key="16">
    <source>
        <dbReference type="Proteomes" id="UP000463077"/>
    </source>
</evidence>
<reference evidence="4" key="3">
    <citation type="journal article" date="2016" name="J. Infect. Dis.">
        <title>Comparative Genomics of Community-Associated Methicillin-Resistant Staphylococcus aureus Shows the Emergence of Clone ST8-USA300 in Geneva, Switzerland.</title>
        <authorList>
            <person name="Von Dach E."/>
            <person name="Diene S.M."/>
            <person name="Fankhauser C."/>
            <person name="Schrenzel J."/>
            <person name="Harbarth S."/>
            <person name="Francois P."/>
        </authorList>
    </citation>
    <scope>NUCLEOTIDE SEQUENCE</scope>
    <source>
        <strain evidence="4">MRSA_S26</strain>
    </source>
</reference>
<evidence type="ECO:0000313" key="6">
    <source>
        <dbReference type="EMBL" id="OWT18534.1"/>
    </source>
</evidence>
<reference evidence="4" key="2">
    <citation type="submission" date="2015-06" db="EMBL/GenBank/DDBJ databases">
        <authorList>
            <person name="Diene S.M."/>
            <person name="Von Dach E."/>
            <person name="Fankhauser C."/>
            <person name="Schrenzel J."/>
            <person name="Harbarth S."/>
            <person name="Francois P."/>
        </authorList>
    </citation>
    <scope>NUCLEOTIDE SEQUENCE</scope>
    <source>
        <strain evidence="4">MRSA_S26</strain>
    </source>
</reference>
<evidence type="ECO:0000313" key="9">
    <source>
        <dbReference type="EMBL" id="RZH89654.1"/>
    </source>
</evidence>
<evidence type="ECO:0000313" key="14">
    <source>
        <dbReference type="Proteomes" id="UP000293434"/>
    </source>
</evidence>
<dbReference type="Proteomes" id="UP000463077">
    <property type="component" value="Unassembled WGS sequence"/>
</dbReference>
<dbReference type="Proteomes" id="UP000197894">
    <property type="component" value="Unassembled WGS sequence"/>
</dbReference>
<evidence type="ECO:0000313" key="12">
    <source>
        <dbReference type="Proteomes" id="UP000217245"/>
    </source>
</evidence>